<feature type="compositionally biased region" description="Acidic residues" evidence="3">
    <location>
        <begin position="634"/>
        <end position="648"/>
    </location>
</feature>
<dbReference type="IntAct" id="A0A1D6JR28">
    <property type="interactions" value="3"/>
</dbReference>
<keyword evidence="1" id="KW-0853">WD repeat</keyword>
<evidence type="ECO:0000313" key="4">
    <source>
        <dbReference type="EMBL" id="ONL94410.1"/>
    </source>
</evidence>
<protein>
    <submittedName>
        <fullName evidence="4">Transducin family protein / WD-40 repeat family protein</fullName>
    </submittedName>
</protein>
<feature type="region of interest" description="Disordered" evidence="3">
    <location>
        <begin position="273"/>
        <end position="382"/>
    </location>
</feature>
<evidence type="ECO:0000256" key="3">
    <source>
        <dbReference type="SAM" id="MobiDB-lite"/>
    </source>
</evidence>
<name>A0A1D6JR28_MAIZE</name>
<evidence type="ECO:0000256" key="1">
    <source>
        <dbReference type="ARBA" id="ARBA00022574"/>
    </source>
</evidence>
<sequence length="846" mass="94970">MSWLWFKPKYNDIKKKAQFHSSLVQKLALEKEMEGHVGCVNAIAWNSSGSLLVSGSDDTRINLWNYNNRELVHDIDTGHSANIFCTKFVPETCDEVVVSGAGDAEVRVFNMSRLSGRRPREISMEPTMVYQCHSKRVKKLAVELGNPNVVWSASEDGTLRQHDFRECSSCPRAGSANQECHNVLFFENFLELDLRCGAKKSLADLPKHPLALKSCDISSVCPHQIIVGGSDAFARLYDRRMLPPLSSCQTKTKPPPCVKMFCPLHLANMAQQSSEAQLKRRPRQAQYCSLSEQRTEQPKYQSNCRLKRSSSRSLNSKQRSGRLLTYSAAEQTTEEDGSTLEGASADYSRRAMEGRSCCSSRGPPKHNMEASEEGGDDGEGVAALGKSAHATLHIVLKKTYLHLTHVAFSPNGKEVLLSYSGEHVYLFDVDPDNLSSVRYTADYVREQLFVPPFHKVPAKEHAKEKKTSVNTAPRNLSRVDMCKKFMQVATRSLEIGKNLMHGIEACSEVLESTEPDIDDDMRHGFLCTRAALYLKRKWKNDVYMAIRDCNRARKIDATSYQAHLHMAEALLQLGRLKEASEYAEAANRLLPPHSELEKNRMDQNGNSKADTHGKLRSLSEILFRPDVGGSSEEGREDSDYDDEMELDYETSVSGDESRENDQDILRGRLSYRFHQREDQTNEHTGENGSIEFAQNDDFAFQSDVAIDMKQRYVAHCNVGTDIKQASFLGEQGEFIASGSDDGRWFIWEKRTGRLIKMLAGDGAVVNCIQSHPFDCAVATSGIDNTIKLWTPDANATSMVAGPELDVLSAIENNQRTLCRKRQIVLFFRKRVIVGRMISSKLQAAYV</sequence>
<dbReference type="STRING" id="4577.A0A1D6JR28"/>
<dbReference type="OMA" id="YKQRYVG"/>
<dbReference type="InParanoid" id="A0A1D6JR28"/>
<dbReference type="PANTHER" id="PTHR15574:SF40">
    <property type="entry name" value="WD AND TETRATRICOPEPTIDE REPEATS PROTEIN 1"/>
    <property type="match status" value="1"/>
</dbReference>
<dbReference type="AlphaFoldDB" id="A0A1D6JR28"/>
<reference evidence="4" key="1">
    <citation type="submission" date="2015-12" db="EMBL/GenBank/DDBJ databases">
        <title>Update maize B73 reference genome by single molecule sequencing technologies.</title>
        <authorList>
            <consortium name="Maize Genome Sequencing Project"/>
            <person name="Ware D."/>
        </authorList>
    </citation>
    <scope>NUCLEOTIDE SEQUENCE [LARGE SCALE GENOMIC DNA]</scope>
    <source>
        <tissue evidence="4">Seedling</tissue>
    </source>
</reference>
<dbReference type="PROSITE" id="PS50082">
    <property type="entry name" value="WD_REPEATS_2"/>
    <property type="match status" value="2"/>
</dbReference>
<dbReference type="Pfam" id="PF00400">
    <property type="entry name" value="WD40"/>
    <property type="match status" value="2"/>
</dbReference>
<dbReference type="InterPro" id="IPR045151">
    <property type="entry name" value="DCAF8"/>
</dbReference>
<dbReference type="PROSITE" id="PS50294">
    <property type="entry name" value="WD_REPEATS_REGION"/>
    <property type="match status" value="1"/>
</dbReference>
<feature type="region of interest" description="Disordered" evidence="3">
    <location>
        <begin position="588"/>
        <end position="611"/>
    </location>
</feature>
<dbReference type="SUPFAM" id="SSF48452">
    <property type="entry name" value="TPR-like"/>
    <property type="match status" value="1"/>
</dbReference>
<dbReference type="ExpressionAtlas" id="A0A1D6JR28">
    <property type="expression patterns" value="baseline and differential"/>
</dbReference>
<dbReference type="SUPFAM" id="SSF50978">
    <property type="entry name" value="WD40 repeat-like"/>
    <property type="match status" value="1"/>
</dbReference>
<feature type="region of interest" description="Disordered" evidence="3">
    <location>
        <begin position="625"/>
        <end position="661"/>
    </location>
</feature>
<accession>A0A1D6JR28</accession>
<dbReference type="EMBL" id="CM007647">
    <property type="protein sequence ID" value="ONL94410.1"/>
    <property type="molecule type" value="Genomic_DNA"/>
</dbReference>
<evidence type="ECO:0000256" key="2">
    <source>
        <dbReference type="ARBA" id="ARBA00022737"/>
    </source>
</evidence>
<dbReference type="Gene3D" id="2.130.10.10">
    <property type="entry name" value="YVTN repeat-like/Quinoprotein amine dehydrogenase"/>
    <property type="match status" value="3"/>
</dbReference>
<dbReference type="PaxDb" id="4577-GRMZM2G106017_P01"/>
<dbReference type="InterPro" id="IPR001680">
    <property type="entry name" value="WD40_rpt"/>
</dbReference>
<dbReference type="PANTHER" id="PTHR15574">
    <property type="entry name" value="WD REPEAT DOMAIN-CONTAINING FAMILY"/>
    <property type="match status" value="1"/>
</dbReference>
<dbReference type="InterPro" id="IPR015943">
    <property type="entry name" value="WD40/YVTN_repeat-like_dom_sf"/>
</dbReference>
<dbReference type="SMR" id="A0A1D6JR28"/>
<dbReference type="InterPro" id="IPR036322">
    <property type="entry name" value="WD40_repeat_dom_sf"/>
</dbReference>
<feature type="compositionally biased region" description="Acidic residues" evidence="3">
    <location>
        <begin position="370"/>
        <end position="379"/>
    </location>
</feature>
<dbReference type="InterPro" id="IPR011990">
    <property type="entry name" value="TPR-like_helical_dom_sf"/>
</dbReference>
<keyword evidence="2" id="KW-0677">Repeat</keyword>
<dbReference type="Gene3D" id="1.25.40.10">
    <property type="entry name" value="Tetratricopeptide repeat domain"/>
    <property type="match status" value="1"/>
</dbReference>
<proteinExistence type="predicted"/>
<gene>
    <name evidence="4" type="ORF">ZEAMMB73_Zm00001d027971</name>
</gene>
<dbReference type="SMART" id="SM00320">
    <property type="entry name" value="WD40"/>
    <property type="match status" value="7"/>
</dbReference>
<organism evidence="4">
    <name type="scientific">Zea mays</name>
    <name type="common">Maize</name>
    <dbReference type="NCBI Taxonomy" id="4577"/>
    <lineage>
        <taxon>Eukaryota</taxon>
        <taxon>Viridiplantae</taxon>
        <taxon>Streptophyta</taxon>
        <taxon>Embryophyta</taxon>
        <taxon>Tracheophyta</taxon>
        <taxon>Spermatophyta</taxon>
        <taxon>Magnoliopsida</taxon>
        <taxon>Liliopsida</taxon>
        <taxon>Poales</taxon>
        <taxon>Poaceae</taxon>
        <taxon>PACMAD clade</taxon>
        <taxon>Panicoideae</taxon>
        <taxon>Andropogonodae</taxon>
        <taxon>Andropogoneae</taxon>
        <taxon>Tripsacinae</taxon>
        <taxon>Zea</taxon>
    </lineage>
</organism>